<protein>
    <submittedName>
        <fullName evidence="1">Uncharacterized protein</fullName>
    </submittedName>
</protein>
<sequence length="97" mass="10476">MVPGQLLQGYQRVRRVGVARGIGGRQGSIVDYGVPGPLGQRLRGKVATPEMGAVQGEKQGVVLRLPRIGADGRALLKSLVKGRDYFHANLRNLVPDY</sequence>
<evidence type="ECO:0000313" key="1">
    <source>
        <dbReference type="EMBL" id="GAA4013575.1"/>
    </source>
</evidence>
<gene>
    <name evidence="1" type="ORF">GCM10022408_28370</name>
</gene>
<dbReference type="Proteomes" id="UP001500567">
    <property type="component" value="Unassembled WGS sequence"/>
</dbReference>
<evidence type="ECO:0000313" key="2">
    <source>
        <dbReference type="Proteomes" id="UP001500567"/>
    </source>
</evidence>
<comment type="caution">
    <text evidence="1">The sequence shown here is derived from an EMBL/GenBank/DDBJ whole genome shotgun (WGS) entry which is preliminary data.</text>
</comment>
<proteinExistence type="predicted"/>
<reference evidence="2" key="1">
    <citation type="journal article" date="2019" name="Int. J. Syst. Evol. Microbiol.">
        <title>The Global Catalogue of Microorganisms (GCM) 10K type strain sequencing project: providing services to taxonomists for standard genome sequencing and annotation.</title>
        <authorList>
            <consortium name="The Broad Institute Genomics Platform"/>
            <consortium name="The Broad Institute Genome Sequencing Center for Infectious Disease"/>
            <person name="Wu L."/>
            <person name="Ma J."/>
        </authorList>
    </citation>
    <scope>NUCLEOTIDE SEQUENCE [LARGE SCALE GENOMIC DNA]</scope>
    <source>
        <strain evidence="2">JCM 17224</strain>
    </source>
</reference>
<name>A0ABP7SLV1_9BACT</name>
<accession>A0ABP7SLV1</accession>
<dbReference type="EMBL" id="BAABDJ010000034">
    <property type="protein sequence ID" value="GAA4013575.1"/>
    <property type="molecule type" value="Genomic_DNA"/>
</dbReference>
<organism evidence="1 2">
    <name type="scientific">Hymenobacter fastidiosus</name>
    <dbReference type="NCBI Taxonomy" id="486264"/>
    <lineage>
        <taxon>Bacteria</taxon>
        <taxon>Pseudomonadati</taxon>
        <taxon>Bacteroidota</taxon>
        <taxon>Cytophagia</taxon>
        <taxon>Cytophagales</taxon>
        <taxon>Hymenobacteraceae</taxon>
        <taxon>Hymenobacter</taxon>
    </lineage>
</organism>
<keyword evidence="2" id="KW-1185">Reference proteome</keyword>